<organism evidence="1 2">
    <name type="scientific">Rhodopseudomonas rhenobacensis</name>
    <dbReference type="NCBI Taxonomy" id="87461"/>
    <lineage>
        <taxon>Bacteria</taxon>
        <taxon>Pseudomonadati</taxon>
        <taxon>Pseudomonadota</taxon>
        <taxon>Alphaproteobacteria</taxon>
        <taxon>Hyphomicrobiales</taxon>
        <taxon>Nitrobacteraceae</taxon>
        <taxon>Rhodopseudomonas</taxon>
    </lineage>
</organism>
<proteinExistence type="predicted"/>
<dbReference type="Proteomes" id="UP000542353">
    <property type="component" value="Unassembled WGS sequence"/>
</dbReference>
<protein>
    <submittedName>
        <fullName evidence="1">Uncharacterized protein</fullName>
    </submittedName>
</protein>
<comment type="caution">
    <text evidence="1">The sequence shown here is derived from an EMBL/GenBank/DDBJ whole genome shotgun (WGS) entry which is preliminary data.</text>
</comment>
<reference evidence="1 2" key="1">
    <citation type="submission" date="2020-08" db="EMBL/GenBank/DDBJ databases">
        <title>Genomic Encyclopedia of Type Strains, Phase IV (KMG-IV): sequencing the most valuable type-strain genomes for metagenomic binning, comparative biology and taxonomic classification.</title>
        <authorList>
            <person name="Goeker M."/>
        </authorList>
    </citation>
    <scope>NUCLEOTIDE SEQUENCE [LARGE SCALE GENOMIC DNA]</scope>
    <source>
        <strain evidence="1 2">DSM 12706</strain>
    </source>
</reference>
<gene>
    <name evidence="1" type="ORF">HNR60_000090</name>
</gene>
<evidence type="ECO:0000313" key="1">
    <source>
        <dbReference type="EMBL" id="MBB5045361.1"/>
    </source>
</evidence>
<keyword evidence="2" id="KW-1185">Reference proteome</keyword>
<sequence length="93" mass="10029">MNALDMTNPSPGSAAGAFLVRSNGKSGERSKLRLQQQQLGQRASPMAVITRDSNAEILRRNDIAIPIRPAPLLRVQGSIVFCPTAHPLGRLIN</sequence>
<evidence type="ECO:0000313" key="2">
    <source>
        <dbReference type="Proteomes" id="UP000542353"/>
    </source>
</evidence>
<dbReference type="AlphaFoldDB" id="A0A7W7YZW6"/>
<dbReference type="RefSeq" id="WP_184253092.1">
    <property type="nucleotide sequence ID" value="NZ_JACHIH010000001.1"/>
</dbReference>
<accession>A0A7W7YZW6</accession>
<dbReference type="EMBL" id="JACHIH010000001">
    <property type="protein sequence ID" value="MBB5045361.1"/>
    <property type="molecule type" value="Genomic_DNA"/>
</dbReference>
<name>A0A7W7YZW6_9BRAD</name>